<keyword evidence="1" id="KW-1133">Transmembrane helix</keyword>
<evidence type="ECO:0000313" key="3">
    <source>
        <dbReference type="Proteomes" id="UP000278746"/>
    </source>
</evidence>
<keyword evidence="1" id="KW-0472">Membrane</keyword>
<dbReference type="AlphaFoldDB" id="A0A3M7TMW1"/>
<dbReference type="EMBL" id="RHIB01000003">
    <property type="protein sequence ID" value="RNA66973.1"/>
    <property type="molecule type" value="Genomic_DNA"/>
</dbReference>
<gene>
    <name evidence="2" type="ORF">EBO34_17410</name>
</gene>
<sequence length="83" mass="9252">MEDSCGLQSGNGRRHSIHDIPDVSLWLLSAIFFVFCIHPVVLITTVLLLKKEKPAGEHEAHLGRFTDDQPGVGACVFLLLERR</sequence>
<organism evidence="2 3">
    <name type="scientific">Alteribacter keqinensis</name>
    <dbReference type="NCBI Taxonomy" id="2483800"/>
    <lineage>
        <taxon>Bacteria</taxon>
        <taxon>Bacillati</taxon>
        <taxon>Bacillota</taxon>
        <taxon>Bacilli</taxon>
        <taxon>Bacillales</taxon>
        <taxon>Bacillaceae</taxon>
        <taxon>Alteribacter</taxon>
    </lineage>
</organism>
<protein>
    <submittedName>
        <fullName evidence="2">Uncharacterized protein</fullName>
    </submittedName>
</protein>
<proteinExistence type="predicted"/>
<name>A0A3M7TMW1_9BACI</name>
<reference evidence="2 3" key="1">
    <citation type="submission" date="2018-10" db="EMBL/GenBank/DDBJ databases">
        <title>Bacillus Keqinensis sp. nov., a moderately halophilic bacterium isolated from a saline-alkaline lake.</title>
        <authorList>
            <person name="Wang H."/>
        </authorList>
    </citation>
    <scope>NUCLEOTIDE SEQUENCE [LARGE SCALE GENOMIC DNA]</scope>
    <source>
        <strain evidence="2 3">KQ-3</strain>
    </source>
</reference>
<feature type="transmembrane region" description="Helical" evidence="1">
    <location>
        <begin position="25"/>
        <end position="49"/>
    </location>
</feature>
<comment type="caution">
    <text evidence="2">The sequence shown here is derived from an EMBL/GenBank/DDBJ whole genome shotgun (WGS) entry which is preliminary data.</text>
</comment>
<keyword evidence="1" id="KW-0812">Transmembrane</keyword>
<dbReference type="Proteomes" id="UP000278746">
    <property type="component" value="Unassembled WGS sequence"/>
</dbReference>
<evidence type="ECO:0000256" key="1">
    <source>
        <dbReference type="SAM" id="Phobius"/>
    </source>
</evidence>
<evidence type="ECO:0000313" key="2">
    <source>
        <dbReference type="EMBL" id="RNA66973.1"/>
    </source>
</evidence>
<keyword evidence="3" id="KW-1185">Reference proteome</keyword>
<accession>A0A3M7TMW1</accession>